<organism evidence="2 3">
    <name type="scientific">Ensete ventricosum</name>
    <name type="common">Abyssinian banana</name>
    <name type="synonym">Musa ensete</name>
    <dbReference type="NCBI Taxonomy" id="4639"/>
    <lineage>
        <taxon>Eukaryota</taxon>
        <taxon>Viridiplantae</taxon>
        <taxon>Streptophyta</taxon>
        <taxon>Embryophyta</taxon>
        <taxon>Tracheophyta</taxon>
        <taxon>Spermatophyta</taxon>
        <taxon>Magnoliopsida</taxon>
        <taxon>Liliopsida</taxon>
        <taxon>Zingiberales</taxon>
        <taxon>Musaceae</taxon>
        <taxon>Ensete</taxon>
    </lineage>
</organism>
<feature type="compositionally biased region" description="Basic and acidic residues" evidence="1">
    <location>
        <begin position="8"/>
        <end position="19"/>
    </location>
</feature>
<evidence type="ECO:0000313" key="3">
    <source>
        <dbReference type="Proteomes" id="UP000287651"/>
    </source>
</evidence>
<reference evidence="2 3" key="1">
    <citation type="journal article" date="2014" name="Agronomy (Basel)">
        <title>A Draft Genome Sequence for Ensete ventricosum, the Drought-Tolerant Tree Against Hunger.</title>
        <authorList>
            <person name="Harrison J."/>
            <person name="Moore K.A."/>
            <person name="Paszkiewicz K."/>
            <person name="Jones T."/>
            <person name="Grant M."/>
            <person name="Ambacheew D."/>
            <person name="Muzemil S."/>
            <person name="Studholme D.J."/>
        </authorList>
    </citation>
    <scope>NUCLEOTIDE SEQUENCE [LARGE SCALE GENOMIC DNA]</scope>
</reference>
<dbReference type="AlphaFoldDB" id="A0A426ZI05"/>
<sequence length="131" mass="14971">MASQTVPDSDREHRNDIRRSTGGQSMTLAMGKEEDKKRGRGERRAARAWIGRVKGNFPPHCACVEIGFVAEGLPTIGPLVWCMRRVKGYFFPSALVWLPAYPLEMVPRASEWAIRFVRSAAFAFLYFFRYL</sequence>
<name>A0A426ZI05_ENSVE</name>
<dbReference type="EMBL" id="AMZH03006543">
    <property type="protein sequence ID" value="RRT63581.1"/>
    <property type="molecule type" value="Genomic_DNA"/>
</dbReference>
<dbReference type="Proteomes" id="UP000287651">
    <property type="component" value="Unassembled WGS sequence"/>
</dbReference>
<evidence type="ECO:0000256" key="1">
    <source>
        <dbReference type="SAM" id="MobiDB-lite"/>
    </source>
</evidence>
<accession>A0A426ZI05</accession>
<gene>
    <name evidence="2" type="ORF">B296_00042577</name>
</gene>
<evidence type="ECO:0000313" key="2">
    <source>
        <dbReference type="EMBL" id="RRT63581.1"/>
    </source>
</evidence>
<proteinExistence type="predicted"/>
<feature type="region of interest" description="Disordered" evidence="1">
    <location>
        <begin position="1"/>
        <end position="43"/>
    </location>
</feature>
<comment type="caution">
    <text evidence="2">The sequence shown here is derived from an EMBL/GenBank/DDBJ whole genome shotgun (WGS) entry which is preliminary data.</text>
</comment>
<feature type="compositionally biased region" description="Basic and acidic residues" evidence="1">
    <location>
        <begin position="31"/>
        <end position="43"/>
    </location>
</feature>
<protein>
    <submittedName>
        <fullName evidence="2">Uncharacterized protein</fullName>
    </submittedName>
</protein>